<accession>A0ABV7ZK21</accession>
<feature type="transmembrane region" description="Helical" evidence="2">
    <location>
        <begin position="34"/>
        <end position="55"/>
    </location>
</feature>
<organism evidence="3 4">
    <name type="scientific">Corynebacterium hansenii</name>
    <dbReference type="NCBI Taxonomy" id="394964"/>
    <lineage>
        <taxon>Bacteria</taxon>
        <taxon>Bacillati</taxon>
        <taxon>Actinomycetota</taxon>
        <taxon>Actinomycetes</taxon>
        <taxon>Mycobacteriales</taxon>
        <taxon>Corynebacteriaceae</taxon>
        <taxon>Corynebacterium</taxon>
    </lineage>
</organism>
<dbReference type="EMBL" id="JBHRZN010000001">
    <property type="protein sequence ID" value="MFC3848913.1"/>
    <property type="molecule type" value="Genomic_DNA"/>
</dbReference>
<feature type="transmembrane region" description="Helical" evidence="2">
    <location>
        <begin position="67"/>
        <end position="84"/>
    </location>
</feature>
<feature type="compositionally biased region" description="Low complexity" evidence="1">
    <location>
        <begin position="14"/>
        <end position="26"/>
    </location>
</feature>
<evidence type="ECO:0008006" key="5">
    <source>
        <dbReference type="Google" id="ProtNLM"/>
    </source>
</evidence>
<protein>
    <recommendedName>
        <fullName evidence="5">Glucitol operon activator</fullName>
    </recommendedName>
</protein>
<evidence type="ECO:0000313" key="3">
    <source>
        <dbReference type="EMBL" id="MFC3848913.1"/>
    </source>
</evidence>
<gene>
    <name evidence="3" type="ORF">ACFORJ_01855</name>
</gene>
<proteinExistence type="predicted"/>
<keyword evidence="2" id="KW-0812">Transmembrane</keyword>
<keyword evidence="4" id="KW-1185">Reference proteome</keyword>
<evidence type="ECO:0000256" key="1">
    <source>
        <dbReference type="SAM" id="MobiDB-lite"/>
    </source>
</evidence>
<keyword evidence="2" id="KW-1133">Transmembrane helix</keyword>
<name>A0ABV7ZK21_9CORY</name>
<sequence length="147" mass="16615">MSSTRQKSQRQPDGRSSGPSGSAAHGPFKRRTRIIQLVFLIAAVVATLALAYWQLSRWNTTSSFQNLGYALQWPAFGIFFIWAYRKYMQYEREKFEGNEEAGVTVRDGDMTEIPEDFLPNRPVSAPGETTADDTADDNDVTLDEEKQ</sequence>
<feature type="compositionally biased region" description="Acidic residues" evidence="1">
    <location>
        <begin position="130"/>
        <end position="147"/>
    </location>
</feature>
<feature type="region of interest" description="Disordered" evidence="1">
    <location>
        <begin position="1"/>
        <end position="26"/>
    </location>
</feature>
<dbReference type="RefSeq" id="WP_377748379.1">
    <property type="nucleotide sequence ID" value="NZ_CP047211.1"/>
</dbReference>
<comment type="caution">
    <text evidence="3">The sequence shown here is derived from an EMBL/GenBank/DDBJ whole genome shotgun (WGS) entry which is preliminary data.</text>
</comment>
<evidence type="ECO:0000313" key="4">
    <source>
        <dbReference type="Proteomes" id="UP001595751"/>
    </source>
</evidence>
<reference evidence="4" key="1">
    <citation type="journal article" date="2019" name="Int. J. Syst. Evol. Microbiol.">
        <title>The Global Catalogue of Microorganisms (GCM) 10K type strain sequencing project: providing services to taxonomists for standard genome sequencing and annotation.</title>
        <authorList>
            <consortium name="The Broad Institute Genomics Platform"/>
            <consortium name="The Broad Institute Genome Sequencing Center for Infectious Disease"/>
            <person name="Wu L."/>
            <person name="Ma J."/>
        </authorList>
    </citation>
    <scope>NUCLEOTIDE SEQUENCE [LARGE SCALE GENOMIC DNA]</scope>
    <source>
        <strain evidence="4">CCUG 53252</strain>
    </source>
</reference>
<feature type="region of interest" description="Disordered" evidence="1">
    <location>
        <begin position="97"/>
        <end position="147"/>
    </location>
</feature>
<keyword evidence="2" id="KW-0472">Membrane</keyword>
<evidence type="ECO:0000256" key="2">
    <source>
        <dbReference type="SAM" id="Phobius"/>
    </source>
</evidence>
<feature type="compositionally biased region" description="Polar residues" evidence="1">
    <location>
        <begin position="1"/>
        <end position="11"/>
    </location>
</feature>
<dbReference type="Proteomes" id="UP001595751">
    <property type="component" value="Unassembled WGS sequence"/>
</dbReference>